<comment type="similarity">
    <text evidence="2">Belongs to the BCCT transporter (TC 2.A.15) family.</text>
</comment>
<keyword evidence="6 9" id="KW-1133">Transmembrane helix</keyword>
<organism evidence="10 11">
    <name type="scientific">Streptomyces durbertensis</name>
    <dbReference type="NCBI Taxonomy" id="2448886"/>
    <lineage>
        <taxon>Bacteria</taxon>
        <taxon>Bacillati</taxon>
        <taxon>Actinomycetota</taxon>
        <taxon>Actinomycetes</taxon>
        <taxon>Kitasatosporales</taxon>
        <taxon>Streptomycetaceae</taxon>
        <taxon>Streptomyces</taxon>
    </lineage>
</organism>
<keyword evidence="5 9" id="KW-0812">Transmembrane</keyword>
<feature type="transmembrane region" description="Helical" evidence="9">
    <location>
        <begin position="456"/>
        <end position="475"/>
    </location>
</feature>
<keyword evidence="4" id="KW-1003">Cell membrane</keyword>
<feature type="transmembrane region" description="Helical" evidence="9">
    <location>
        <begin position="502"/>
        <end position="526"/>
    </location>
</feature>
<reference evidence="11" key="1">
    <citation type="journal article" date="2020" name="Syst. Appl. Microbiol.">
        <title>Streptomyces alkaliterrae sp. nov., isolated from an alkaline soil, and emended descriptions of Streptomyces alkaliphilus, Streptomyces calidiresistens and Streptomyces durbertensis.</title>
        <authorList>
            <person name="Swiecimska M."/>
            <person name="Golinska P."/>
            <person name="Nouioui I."/>
            <person name="Wypij M."/>
            <person name="Rai M."/>
            <person name="Sangal V."/>
            <person name="Goodfellow M."/>
        </authorList>
    </citation>
    <scope>NUCLEOTIDE SEQUENCE [LARGE SCALE GENOMIC DNA]</scope>
    <source>
        <strain evidence="11">DSM 104538</strain>
    </source>
</reference>
<sequence length="617" mass="65780">MGSSDLGRCGQSDLRVRRHSTTRNRERRTNHVAAEKKVRGPGDGPDVRPKSPAKGRLSTVSPGVFYPAAAIIITFVLYATIFRDQAKSHVDTIQSEVVGGLGWYYTVIVSLFVIFAIWVGVGRYGDIRLGRHDDTKPEFGLGSWLAMLFAAGMGIGLVFWGVAEPLTHYASPRPGTGESEASRSEAAMVQTFLHWGIHPWAIYVVVGLAVAYAVHRKGRPVSIRWALEPVFGDRIKGAWGHAIDVIAVVGTVFGVATSLGLGVLQIAAGLDFKGWVDSPGKGVLVALIIGITLLAVVSVVTGVARGIKWLSNINMTLALGLMLFVLIAGPTLFILNGFVQDIGGYLQNVLRLSFDTGASAGDAGTEWVSGWTVFYWGWWISWAPFVGIFIARISRGRTVREFVCGVLLVPTLLTFFWFSVFGGSALHREVFGAGGLGTDDNTVSRDSALFQLLDTLPGGAFVAGVAMLLIVLFFVTSSDSGSYVVDMLCSGGDPDPPRWSRIFWAAAQGAVAIALLVASGTGTAALDTLQTTAILIALPFSIVMIGMCAATIKSFHAERQAYLAAKRKEQQERLIGHAVAAIEEGLENGSLSPNGGGNGDGPDDGRRGADGDLTKKR</sequence>
<feature type="transmembrane region" description="Helical" evidence="9">
    <location>
        <begin position="532"/>
        <end position="552"/>
    </location>
</feature>
<evidence type="ECO:0000256" key="4">
    <source>
        <dbReference type="ARBA" id="ARBA00022475"/>
    </source>
</evidence>
<evidence type="ECO:0000313" key="11">
    <source>
        <dbReference type="Proteomes" id="UP000766698"/>
    </source>
</evidence>
<feature type="region of interest" description="Disordered" evidence="8">
    <location>
        <begin position="586"/>
        <end position="617"/>
    </location>
</feature>
<dbReference type="PANTHER" id="PTHR30047">
    <property type="entry name" value="HIGH-AFFINITY CHOLINE TRANSPORT PROTEIN-RELATED"/>
    <property type="match status" value="1"/>
</dbReference>
<keyword evidence="7 9" id="KW-0472">Membrane</keyword>
<proteinExistence type="inferred from homology"/>
<name>A0ABR6EEE1_9ACTN</name>
<feature type="transmembrane region" description="Helical" evidence="9">
    <location>
        <begin position="316"/>
        <end position="339"/>
    </location>
</feature>
<evidence type="ECO:0000313" key="10">
    <source>
        <dbReference type="EMBL" id="MBB1243696.1"/>
    </source>
</evidence>
<dbReference type="Pfam" id="PF02028">
    <property type="entry name" value="BCCT"/>
    <property type="match status" value="1"/>
</dbReference>
<dbReference type="PANTHER" id="PTHR30047:SF7">
    <property type="entry name" value="HIGH-AFFINITY CHOLINE TRANSPORT PROTEIN"/>
    <property type="match status" value="1"/>
</dbReference>
<evidence type="ECO:0000256" key="5">
    <source>
        <dbReference type="ARBA" id="ARBA00022692"/>
    </source>
</evidence>
<feature type="transmembrane region" description="Helical" evidence="9">
    <location>
        <begin position="373"/>
        <end position="390"/>
    </location>
</feature>
<feature type="region of interest" description="Disordered" evidence="8">
    <location>
        <begin position="1"/>
        <end position="56"/>
    </location>
</feature>
<comment type="subcellular location">
    <subcellularLocation>
        <location evidence="1">Cell membrane</location>
        <topology evidence="1">Multi-pass membrane protein</topology>
    </subcellularLocation>
</comment>
<feature type="transmembrane region" description="Helical" evidence="9">
    <location>
        <begin position="64"/>
        <end position="82"/>
    </location>
</feature>
<feature type="compositionally biased region" description="Basic and acidic residues" evidence="8">
    <location>
        <begin position="23"/>
        <end position="49"/>
    </location>
</feature>
<evidence type="ECO:0000256" key="9">
    <source>
        <dbReference type="SAM" id="Phobius"/>
    </source>
</evidence>
<gene>
    <name evidence="10" type="ORF">GL263_09005</name>
</gene>
<comment type="caution">
    <text evidence="10">The sequence shown here is derived from an EMBL/GenBank/DDBJ whole genome shotgun (WGS) entry which is preliminary data.</text>
</comment>
<dbReference type="NCBIfam" id="TIGR00842">
    <property type="entry name" value="bcct"/>
    <property type="match status" value="1"/>
</dbReference>
<protein>
    <submittedName>
        <fullName evidence="10">BCCT family transporter</fullName>
    </submittedName>
</protein>
<evidence type="ECO:0000256" key="8">
    <source>
        <dbReference type="SAM" id="MobiDB-lite"/>
    </source>
</evidence>
<dbReference type="EMBL" id="WMLF01000092">
    <property type="protein sequence ID" value="MBB1243696.1"/>
    <property type="molecule type" value="Genomic_DNA"/>
</dbReference>
<evidence type="ECO:0000256" key="2">
    <source>
        <dbReference type="ARBA" id="ARBA00005658"/>
    </source>
</evidence>
<dbReference type="Proteomes" id="UP000766698">
    <property type="component" value="Unassembled WGS sequence"/>
</dbReference>
<feature type="transmembrane region" description="Helical" evidence="9">
    <location>
        <begin position="141"/>
        <end position="163"/>
    </location>
</feature>
<accession>A0ABR6EEE1</accession>
<evidence type="ECO:0000256" key="7">
    <source>
        <dbReference type="ARBA" id="ARBA00023136"/>
    </source>
</evidence>
<evidence type="ECO:0000256" key="6">
    <source>
        <dbReference type="ARBA" id="ARBA00022989"/>
    </source>
</evidence>
<evidence type="ECO:0000256" key="1">
    <source>
        <dbReference type="ARBA" id="ARBA00004651"/>
    </source>
</evidence>
<feature type="transmembrane region" description="Helical" evidence="9">
    <location>
        <begin position="102"/>
        <end position="121"/>
    </location>
</feature>
<evidence type="ECO:0000256" key="3">
    <source>
        <dbReference type="ARBA" id="ARBA00022448"/>
    </source>
</evidence>
<keyword evidence="11" id="KW-1185">Reference proteome</keyword>
<dbReference type="PROSITE" id="PS01303">
    <property type="entry name" value="BCCT"/>
    <property type="match status" value="1"/>
</dbReference>
<dbReference type="InterPro" id="IPR000060">
    <property type="entry name" value="BCCT_transptr"/>
</dbReference>
<keyword evidence="3" id="KW-0813">Transport</keyword>
<feature type="transmembrane region" description="Helical" evidence="9">
    <location>
        <begin position="192"/>
        <end position="214"/>
    </location>
</feature>
<feature type="transmembrane region" description="Helical" evidence="9">
    <location>
        <begin position="402"/>
        <end position="421"/>
    </location>
</feature>
<feature type="compositionally biased region" description="Basic and acidic residues" evidence="8">
    <location>
        <begin position="603"/>
        <end position="617"/>
    </location>
</feature>
<feature type="transmembrane region" description="Helical" evidence="9">
    <location>
        <begin position="245"/>
        <end position="270"/>
    </location>
</feature>
<feature type="transmembrane region" description="Helical" evidence="9">
    <location>
        <begin position="282"/>
        <end position="304"/>
    </location>
</feature>
<dbReference type="InterPro" id="IPR018093">
    <property type="entry name" value="BCCT_CS"/>
</dbReference>